<organism evidence="1">
    <name type="scientific">Trypanosoma vivax (strain Y486)</name>
    <dbReference type="NCBI Taxonomy" id="1055687"/>
    <lineage>
        <taxon>Eukaryota</taxon>
        <taxon>Discoba</taxon>
        <taxon>Euglenozoa</taxon>
        <taxon>Kinetoplastea</taxon>
        <taxon>Metakinetoplastina</taxon>
        <taxon>Trypanosomatida</taxon>
        <taxon>Trypanosomatidae</taxon>
        <taxon>Trypanosoma</taxon>
        <taxon>Duttonella</taxon>
    </lineage>
</organism>
<name>G0U310_TRYVY</name>
<sequence>MCRGNVGVFVIWWLDGVPNKSACACASGGRNWSCSCICSGIFFFLLLLNRMEVAWCGVGKDYTARAELGSSVLFTERQEEQGKSKRNIHFHVVNNDIYLHRHRCYCYYCIKKKERIRKCGYGE</sequence>
<accession>G0U310</accession>
<gene>
    <name evidence="1" type="ORF">TVY486_0904860</name>
</gene>
<protein>
    <submittedName>
        <fullName evidence="1">Uncharacterized protein</fullName>
    </submittedName>
</protein>
<dbReference type="EMBL" id="HE573025">
    <property type="protein sequence ID" value="CCC50665.1"/>
    <property type="molecule type" value="Genomic_DNA"/>
</dbReference>
<evidence type="ECO:0000313" key="1">
    <source>
        <dbReference type="EMBL" id="CCC50665.1"/>
    </source>
</evidence>
<dbReference type="VEuPathDB" id="TriTrypDB:TvY486_0904860"/>
<reference evidence="1" key="1">
    <citation type="journal article" date="2012" name="Proc. Natl. Acad. Sci. U.S.A.">
        <title>Antigenic diversity is generated by distinct evolutionary mechanisms in African trypanosome species.</title>
        <authorList>
            <person name="Jackson A.P."/>
            <person name="Berry A."/>
            <person name="Aslett M."/>
            <person name="Allison H.C."/>
            <person name="Burton P."/>
            <person name="Vavrova-Anderson J."/>
            <person name="Brown R."/>
            <person name="Browne H."/>
            <person name="Corton N."/>
            <person name="Hauser H."/>
            <person name="Gamble J."/>
            <person name="Gilderthorp R."/>
            <person name="Marcello L."/>
            <person name="McQuillan J."/>
            <person name="Otto T.D."/>
            <person name="Quail M.A."/>
            <person name="Sanders M.J."/>
            <person name="van Tonder A."/>
            <person name="Ginger M.L."/>
            <person name="Field M.C."/>
            <person name="Barry J.D."/>
            <person name="Hertz-Fowler C."/>
            <person name="Berriman M."/>
        </authorList>
    </citation>
    <scope>NUCLEOTIDE SEQUENCE</scope>
    <source>
        <strain evidence="1">Y486</strain>
    </source>
</reference>
<dbReference type="AlphaFoldDB" id="G0U310"/>
<proteinExistence type="predicted"/>